<name>A0A834B6U1_9CHIR</name>
<evidence type="ECO:0000313" key="2">
    <source>
        <dbReference type="Proteomes" id="UP000664940"/>
    </source>
</evidence>
<reference evidence="1 2" key="1">
    <citation type="journal article" date="2020" name="Nature">
        <title>Six reference-quality genomes reveal evolution of bat adaptations.</title>
        <authorList>
            <person name="Jebb D."/>
            <person name="Huang Z."/>
            <person name="Pippel M."/>
            <person name="Hughes G.M."/>
            <person name="Lavrichenko K."/>
            <person name="Devanna P."/>
            <person name="Winkler S."/>
            <person name="Jermiin L.S."/>
            <person name="Skirmuntt E.C."/>
            <person name="Katzourakis A."/>
            <person name="Burkitt-Gray L."/>
            <person name="Ray D.A."/>
            <person name="Sullivan K.A.M."/>
            <person name="Roscito J.G."/>
            <person name="Kirilenko B.M."/>
            <person name="Davalos L.M."/>
            <person name="Corthals A.P."/>
            <person name="Power M.L."/>
            <person name="Jones G."/>
            <person name="Ransome R.D."/>
            <person name="Dechmann D.K.N."/>
            <person name="Locatelli A.G."/>
            <person name="Puechmaille S.J."/>
            <person name="Fedrigo O."/>
            <person name="Jarvis E.D."/>
            <person name="Hiller M."/>
            <person name="Vernes S.C."/>
            <person name="Myers E.W."/>
            <person name="Teeling E.C."/>
        </authorList>
    </citation>
    <scope>NUCLEOTIDE SEQUENCE [LARGE SCALE GENOMIC DNA]</scope>
    <source>
        <strain evidence="1">Bat1K_MPI-CBG_1</strain>
    </source>
</reference>
<sequence length="282" mass="30762">MVEQKNNTNYSSRISSWIAHSLQPLSGLHCTCQGGWGACLERSRRQSLPSEPPLIGRSGFYPGRRVLWSGSDGFIPVLSNVVPLRHLHCPEPCWLPSVISTPGIAPGGHQGKCRSLPAQRLGSEIQPSTLDTQPSTLWTHRNMNSLNHELLEAHTSDPKNPQIGLQHGTERGDPMEAGLSCCLGVEGLKDHAAEAEKANEKEEPQWFCGLVSKPPCPWPESLDPVPPRPRVPQHSSTSGILSALNLHWSLLCILPSGSFSPWGELLHSCGGRDYPQVLKVAL</sequence>
<comment type="caution">
    <text evidence="1">The sequence shown here is derived from an EMBL/GenBank/DDBJ whole genome shotgun (WGS) entry which is preliminary data.</text>
</comment>
<protein>
    <submittedName>
        <fullName evidence="1">Uncharacterized protein</fullName>
    </submittedName>
</protein>
<dbReference type="EMBL" id="JABVXQ010000002">
    <property type="protein sequence ID" value="KAF6125319.1"/>
    <property type="molecule type" value="Genomic_DNA"/>
</dbReference>
<organism evidence="1 2">
    <name type="scientific">Phyllostomus discolor</name>
    <name type="common">pale spear-nosed bat</name>
    <dbReference type="NCBI Taxonomy" id="89673"/>
    <lineage>
        <taxon>Eukaryota</taxon>
        <taxon>Metazoa</taxon>
        <taxon>Chordata</taxon>
        <taxon>Craniata</taxon>
        <taxon>Vertebrata</taxon>
        <taxon>Euteleostomi</taxon>
        <taxon>Mammalia</taxon>
        <taxon>Eutheria</taxon>
        <taxon>Laurasiatheria</taxon>
        <taxon>Chiroptera</taxon>
        <taxon>Yangochiroptera</taxon>
        <taxon>Phyllostomidae</taxon>
        <taxon>Phyllostominae</taxon>
        <taxon>Phyllostomus</taxon>
    </lineage>
</organism>
<dbReference type="Proteomes" id="UP000664940">
    <property type="component" value="Unassembled WGS sequence"/>
</dbReference>
<dbReference type="AlphaFoldDB" id="A0A834B6U1"/>
<accession>A0A834B6U1</accession>
<evidence type="ECO:0000313" key="1">
    <source>
        <dbReference type="EMBL" id="KAF6125319.1"/>
    </source>
</evidence>
<proteinExistence type="predicted"/>
<gene>
    <name evidence="1" type="ORF">HJG60_009827</name>
</gene>